<dbReference type="Proteomes" id="UP000176547">
    <property type="component" value="Unassembled WGS sequence"/>
</dbReference>
<sequence length="265" mass="30244">MRKFSLLQILGVLVGLLVFVFLVDAVFSSSIRKRKMEVLSQLPSASPEVKSCIAEEENTRHNYYPRILVYFYPREENIGKANALLHELGFPNTLGAVSGKTDEIRLEVVRDEKNILEEFFQGVNSVDYQNFLKGHLGLIKPELFHELTDRIRKADSAVAKRIEADNADIGSGATPRQSYKSGTSFMQEYIIDLASHISREEVDNRFGQYDLIRIDYYQTFYLDPIDFSVFIDVKKGTEIAWMCYFKVEHSDLVQSADVDIPVGPI</sequence>
<organism evidence="1 2">
    <name type="scientific">Candidatus Doudnabacteria bacterium RIFCSPHIGHO2_01_52_17</name>
    <dbReference type="NCBI Taxonomy" id="1817820"/>
    <lineage>
        <taxon>Bacteria</taxon>
        <taxon>Candidatus Doudnaibacteriota</taxon>
    </lineage>
</organism>
<evidence type="ECO:0000313" key="1">
    <source>
        <dbReference type="EMBL" id="OGE76284.1"/>
    </source>
</evidence>
<name>A0A1F5NFF4_9BACT</name>
<protein>
    <submittedName>
        <fullName evidence="1">Uncharacterized protein</fullName>
    </submittedName>
</protein>
<evidence type="ECO:0000313" key="2">
    <source>
        <dbReference type="Proteomes" id="UP000176547"/>
    </source>
</evidence>
<accession>A0A1F5NFF4</accession>
<proteinExistence type="predicted"/>
<comment type="caution">
    <text evidence="1">The sequence shown here is derived from an EMBL/GenBank/DDBJ whole genome shotgun (WGS) entry which is preliminary data.</text>
</comment>
<gene>
    <name evidence="1" type="ORF">A3K06_03930</name>
</gene>
<reference evidence="1 2" key="1">
    <citation type="journal article" date="2016" name="Nat. Commun.">
        <title>Thousands of microbial genomes shed light on interconnected biogeochemical processes in an aquifer system.</title>
        <authorList>
            <person name="Anantharaman K."/>
            <person name="Brown C.T."/>
            <person name="Hug L.A."/>
            <person name="Sharon I."/>
            <person name="Castelle C.J."/>
            <person name="Probst A.J."/>
            <person name="Thomas B.C."/>
            <person name="Singh A."/>
            <person name="Wilkins M.J."/>
            <person name="Karaoz U."/>
            <person name="Brodie E.L."/>
            <person name="Williams K.H."/>
            <person name="Hubbard S.S."/>
            <person name="Banfield J.F."/>
        </authorList>
    </citation>
    <scope>NUCLEOTIDE SEQUENCE [LARGE SCALE GENOMIC DNA]</scope>
</reference>
<dbReference type="AlphaFoldDB" id="A0A1F5NFF4"/>
<dbReference type="EMBL" id="MFEG01000013">
    <property type="protein sequence ID" value="OGE76284.1"/>
    <property type="molecule type" value="Genomic_DNA"/>
</dbReference>